<dbReference type="PROSITE" id="PS50144">
    <property type="entry name" value="MATH"/>
    <property type="match status" value="1"/>
</dbReference>
<dbReference type="InterPro" id="IPR002083">
    <property type="entry name" value="MATH/TRAF_dom"/>
</dbReference>
<dbReference type="InterPro" id="IPR008974">
    <property type="entry name" value="TRAF-like"/>
</dbReference>
<name>A0AAD8HSK0_9APIA</name>
<keyword evidence="3" id="KW-1185">Reference proteome</keyword>
<dbReference type="SUPFAM" id="SSF49599">
    <property type="entry name" value="TRAF domain-like"/>
    <property type="match status" value="1"/>
</dbReference>
<evidence type="ECO:0000313" key="3">
    <source>
        <dbReference type="Proteomes" id="UP001237642"/>
    </source>
</evidence>
<protein>
    <recommendedName>
        <fullName evidence="1">MATH domain-containing protein</fullName>
    </recommendedName>
</protein>
<gene>
    <name evidence="2" type="ORF">POM88_028800</name>
</gene>
<evidence type="ECO:0000313" key="2">
    <source>
        <dbReference type="EMBL" id="KAK1372607.1"/>
    </source>
</evidence>
<organism evidence="2 3">
    <name type="scientific">Heracleum sosnowskyi</name>
    <dbReference type="NCBI Taxonomy" id="360622"/>
    <lineage>
        <taxon>Eukaryota</taxon>
        <taxon>Viridiplantae</taxon>
        <taxon>Streptophyta</taxon>
        <taxon>Embryophyta</taxon>
        <taxon>Tracheophyta</taxon>
        <taxon>Spermatophyta</taxon>
        <taxon>Magnoliopsida</taxon>
        <taxon>eudicotyledons</taxon>
        <taxon>Gunneridae</taxon>
        <taxon>Pentapetalae</taxon>
        <taxon>asterids</taxon>
        <taxon>campanulids</taxon>
        <taxon>Apiales</taxon>
        <taxon>Apiaceae</taxon>
        <taxon>Apioideae</taxon>
        <taxon>apioid superclade</taxon>
        <taxon>Tordylieae</taxon>
        <taxon>Tordyliinae</taxon>
        <taxon>Heracleum</taxon>
    </lineage>
</organism>
<evidence type="ECO:0000259" key="1">
    <source>
        <dbReference type="PROSITE" id="PS50144"/>
    </source>
</evidence>
<proteinExistence type="predicted"/>
<dbReference type="EMBL" id="JAUIZM010000007">
    <property type="protein sequence ID" value="KAK1372607.1"/>
    <property type="molecule type" value="Genomic_DNA"/>
</dbReference>
<dbReference type="PANTHER" id="PTHR46162:SF40">
    <property type="entry name" value="TRAF-LIKE FAMILY PROTEIN"/>
    <property type="match status" value="1"/>
</dbReference>
<comment type="caution">
    <text evidence="2">The sequence shown here is derived from an EMBL/GenBank/DDBJ whole genome shotgun (WGS) entry which is preliminary data.</text>
</comment>
<dbReference type="Proteomes" id="UP001237642">
    <property type="component" value="Unassembled WGS sequence"/>
</dbReference>
<reference evidence="2" key="1">
    <citation type="submission" date="2023-02" db="EMBL/GenBank/DDBJ databases">
        <title>Genome of toxic invasive species Heracleum sosnowskyi carries increased number of genes despite the absence of recent whole-genome duplications.</title>
        <authorList>
            <person name="Schelkunov M."/>
            <person name="Shtratnikova V."/>
            <person name="Makarenko M."/>
            <person name="Klepikova A."/>
            <person name="Omelchenko D."/>
            <person name="Novikova G."/>
            <person name="Obukhova E."/>
            <person name="Bogdanov V."/>
            <person name="Penin A."/>
            <person name="Logacheva M."/>
        </authorList>
    </citation>
    <scope>NUCLEOTIDE SEQUENCE</scope>
    <source>
        <strain evidence="2">Hsosn_3</strain>
        <tissue evidence="2">Leaf</tissue>
    </source>
</reference>
<dbReference type="Gene3D" id="2.60.210.10">
    <property type="entry name" value="Apoptosis, Tumor Necrosis Factor Receptor Associated Protein 2, Chain A"/>
    <property type="match status" value="1"/>
</dbReference>
<feature type="domain" description="MATH" evidence="1">
    <location>
        <begin position="1"/>
        <end position="56"/>
    </location>
</feature>
<dbReference type="AlphaFoldDB" id="A0AAD8HSK0"/>
<accession>A0AAD8HSK0</accession>
<sequence length="106" mass="12487">MFVSMNKYLTIPVHQIQRFHQENKENGFDRLISLDTFYAARNGYLINDFCVFGVQVYEVKYSSNGEALKIIENPREVTFNWTIPYIPHIAKINFIQRNLQVENING</sequence>
<dbReference type="PANTHER" id="PTHR46162">
    <property type="entry name" value="TRAF-LIKE FAMILY PROTEIN"/>
    <property type="match status" value="1"/>
</dbReference>
<reference evidence="2" key="2">
    <citation type="submission" date="2023-05" db="EMBL/GenBank/DDBJ databases">
        <authorList>
            <person name="Schelkunov M.I."/>
        </authorList>
    </citation>
    <scope>NUCLEOTIDE SEQUENCE</scope>
    <source>
        <strain evidence="2">Hsosn_3</strain>
        <tissue evidence="2">Leaf</tissue>
    </source>
</reference>